<dbReference type="Proteomes" id="UP000015101">
    <property type="component" value="Unassembled WGS sequence"/>
</dbReference>
<dbReference type="RefSeq" id="XP_009022075.1">
    <property type="nucleotide sequence ID" value="XM_009023827.1"/>
</dbReference>
<dbReference type="GeneID" id="20205841"/>
<evidence type="ECO:0000313" key="4">
    <source>
        <dbReference type="Proteomes" id="UP000015101"/>
    </source>
</evidence>
<dbReference type="InParanoid" id="T1FAJ2"/>
<keyword evidence="4" id="KW-1185">Reference proteome</keyword>
<dbReference type="HOGENOM" id="CLU_1442552_0_0_1"/>
<reference evidence="3" key="3">
    <citation type="submission" date="2015-06" db="UniProtKB">
        <authorList>
            <consortium name="EnsemblMetazoa"/>
        </authorList>
    </citation>
    <scope>IDENTIFICATION</scope>
</reference>
<evidence type="ECO:0000256" key="1">
    <source>
        <dbReference type="SAM" id="SignalP"/>
    </source>
</evidence>
<evidence type="ECO:0000313" key="2">
    <source>
        <dbReference type="EMBL" id="ESN99704.1"/>
    </source>
</evidence>
<proteinExistence type="predicted"/>
<dbReference type="EMBL" id="AMQM01005682">
    <property type="status" value="NOT_ANNOTATED_CDS"/>
    <property type="molecule type" value="Genomic_DNA"/>
</dbReference>
<keyword evidence="1" id="KW-0732">Signal</keyword>
<dbReference type="KEGG" id="hro:HELRODRAFT_176464"/>
<reference evidence="4" key="1">
    <citation type="submission" date="2012-12" db="EMBL/GenBank/DDBJ databases">
        <authorList>
            <person name="Hellsten U."/>
            <person name="Grimwood J."/>
            <person name="Chapman J.A."/>
            <person name="Shapiro H."/>
            <person name="Aerts A."/>
            <person name="Otillar R.P."/>
            <person name="Terry A.Y."/>
            <person name="Boore J.L."/>
            <person name="Simakov O."/>
            <person name="Marletaz F."/>
            <person name="Cho S.-J."/>
            <person name="Edsinger-Gonzales E."/>
            <person name="Havlak P."/>
            <person name="Kuo D.-H."/>
            <person name="Larsson T."/>
            <person name="Lv J."/>
            <person name="Arendt D."/>
            <person name="Savage R."/>
            <person name="Osoegawa K."/>
            <person name="de Jong P."/>
            <person name="Lindberg D.R."/>
            <person name="Seaver E.C."/>
            <person name="Weisblat D.A."/>
            <person name="Putnam N.H."/>
            <person name="Grigoriev I.V."/>
            <person name="Rokhsar D.S."/>
        </authorList>
    </citation>
    <scope>NUCLEOTIDE SEQUENCE</scope>
</reference>
<evidence type="ECO:0000313" key="3">
    <source>
        <dbReference type="EnsemblMetazoa" id="HelroP176464"/>
    </source>
</evidence>
<name>T1FAJ2_HELRO</name>
<organism evidence="3 4">
    <name type="scientific">Helobdella robusta</name>
    <name type="common">Californian leech</name>
    <dbReference type="NCBI Taxonomy" id="6412"/>
    <lineage>
        <taxon>Eukaryota</taxon>
        <taxon>Metazoa</taxon>
        <taxon>Spiralia</taxon>
        <taxon>Lophotrochozoa</taxon>
        <taxon>Annelida</taxon>
        <taxon>Clitellata</taxon>
        <taxon>Hirudinea</taxon>
        <taxon>Rhynchobdellida</taxon>
        <taxon>Glossiphoniidae</taxon>
        <taxon>Helobdella</taxon>
    </lineage>
</organism>
<sequence length="188" mass="22057">MFGLMIILYTMHNTLITDCMATYFRAVNCCDSCIDVHFISCHSGRKQDFFCGLPHNAVERYCLFASGFPDYTLFYKILSTDRRNIIKPSWNFSQYKITVVTRQLLTPAAPPNEYQKILIDFERPPESFLHTKEYKSVTFTTNITHDFRTAVQLNRLNIRLMVNRTWMQNYFFVDYLDFAADLSSMSAN</sequence>
<dbReference type="AlphaFoldDB" id="T1FAJ2"/>
<dbReference type="EnsemblMetazoa" id="HelroT176464">
    <property type="protein sequence ID" value="HelroP176464"/>
    <property type="gene ID" value="HelroG176464"/>
</dbReference>
<dbReference type="EMBL" id="KB097070">
    <property type="protein sequence ID" value="ESN99704.1"/>
    <property type="molecule type" value="Genomic_DNA"/>
</dbReference>
<protein>
    <submittedName>
        <fullName evidence="2 3">Uncharacterized protein</fullName>
    </submittedName>
</protein>
<accession>T1FAJ2</accession>
<feature type="signal peptide" evidence="1">
    <location>
        <begin position="1"/>
        <end position="21"/>
    </location>
</feature>
<feature type="chain" id="PRO_5010980429" evidence="1">
    <location>
        <begin position="22"/>
        <end position="188"/>
    </location>
</feature>
<reference evidence="2 4" key="2">
    <citation type="journal article" date="2013" name="Nature">
        <title>Insights into bilaterian evolution from three spiralian genomes.</title>
        <authorList>
            <person name="Simakov O."/>
            <person name="Marletaz F."/>
            <person name="Cho S.J."/>
            <person name="Edsinger-Gonzales E."/>
            <person name="Havlak P."/>
            <person name="Hellsten U."/>
            <person name="Kuo D.H."/>
            <person name="Larsson T."/>
            <person name="Lv J."/>
            <person name="Arendt D."/>
            <person name="Savage R."/>
            <person name="Osoegawa K."/>
            <person name="de Jong P."/>
            <person name="Grimwood J."/>
            <person name="Chapman J.A."/>
            <person name="Shapiro H."/>
            <person name="Aerts A."/>
            <person name="Otillar R.P."/>
            <person name="Terry A.Y."/>
            <person name="Boore J.L."/>
            <person name="Grigoriev I.V."/>
            <person name="Lindberg D.R."/>
            <person name="Seaver E.C."/>
            <person name="Weisblat D.A."/>
            <person name="Putnam N.H."/>
            <person name="Rokhsar D.S."/>
        </authorList>
    </citation>
    <scope>NUCLEOTIDE SEQUENCE</scope>
</reference>
<dbReference type="CTD" id="20205841"/>
<gene>
    <name evidence="3" type="primary">20205841</name>
    <name evidence="2" type="ORF">HELRODRAFT_176464</name>
</gene>